<name>K8NQY2_9BRAD</name>
<comment type="caution">
    <text evidence="3">The sequence shown here is derived from an EMBL/GenBank/DDBJ whole genome shotgun (WGS) entry which is preliminary data.</text>
</comment>
<proteinExistence type="predicted"/>
<evidence type="ECO:0000313" key="3">
    <source>
        <dbReference type="EMBL" id="EKS32752.1"/>
    </source>
</evidence>
<evidence type="ECO:0000256" key="1">
    <source>
        <dbReference type="SAM" id="MobiDB-lite"/>
    </source>
</evidence>
<sequence>MAQSHGHTHTHDPSHGHHGHSHHVHSHDPAAPHPAQPLHWSILRMTLGGRLAAAAAISAALWAVVLLAMR</sequence>
<dbReference type="Proteomes" id="UP000001095">
    <property type="component" value="Unassembled WGS sequence"/>
</dbReference>
<keyword evidence="2" id="KW-0472">Membrane</keyword>
<dbReference type="AlphaFoldDB" id="K8NQY2"/>
<reference evidence="3 4" key="1">
    <citation type="submission" date="2012-04" db="EMBL/GenBank/DDBJ databases">
        <title>The Genome Sequence of Afipia clevelandensis ATCC 49720.</title>
        <authorList>
            <consortium name="The Broad Institute Genome Sequencing Platform"/>
            <person name="Earl A."/>
            <person name="Ward D."/>
            <person name="Feldgarden M."/>
            <person name="Gevers D."/>
            <person name="Huys G."/>
            <person name="Walker B."/>
            <person name="Young S.K."/>
            <person name="Zeng Q."/>
            <person name="Gargeya S."/>
            <person name="Fitzgerald M."/>
            <person name="Haas B."/>
            <person name="Abouelleil A."/>
            <person name="Alvarado L."/>
            <person name="Arachchi H.M."/>
            <person name="Berlin A."/>
            <person name="Chapman S.B."/>
            <person name="Goldberg J."/>
            <person name="Griggs A."/>
            <person name="Gujja S."/>
            <person name="Hansen M."/>
            <person name="Howarth C."/>
            <person name="Imamovic A."/>
            <person name="Larimer J."/>
            <person name="McCowen C."/>
            <person name="Montmayeur A."/>
            <person name="Murphy C."/>
            <person name="Neiman D."/>
            <person name="Pearson M."/>
            <person name="Priest M."/>
            <person name="Roberts A."/>
            <person name="Saif S."/>
            <person name="Shea T."/>
            <person name="Sisk P."/>
            <person name="Sykes S."/>
            <person name="Wortman J."/>
            <person name="Nusbaum C."/>
            <person name="Birren B."/>
        </authorList>
    </citation>
    <scope>NUCLEOTIDE SEQUENCE [LARGE SCALE GENOMIC DNA]</scope>
    <source>
        <strain evidence="3 4">ATCC 49720</strain>
    </source>
</reference>
<dbReference type="PATRIC" id="fig|883079.3.peg.3806"/>
<dbReference type="HOGENOM" id="CLU_2748734_0_0_5"/>
<keyword evidence="2" id="KW-1133">Transmembrane helix</keyword>
<keyword evidence="2" id="KW-0812">Transmembrane</keyword>
<organism evidence="3 4">
    <name type="scientific">Afipia clevelandensis ATCC 49720</name>
    <dbReference type="NCBI Taxonomy" id="883079"/>
    <lineage>
        <taxon>Bacteria</taxon>
        <taxon>Pseudomonadati</taxon>
        <taxon>Pseudomonadota</taxon>
        <taxon>Alphaproteobacteria</taxon>
        <taxon>Hyphomicrobiales</taxon>
        <taxon>Nitrobacteraceae</taxon>
        <taxon>Afipia</taxon>
    </lineage>
</organism>
<accession>K8NQY2</accession>
<evidence type="ECO:0000256" key="2">
    <source>
        <dbReference type="SAM" id="Phobius"/>
    </source>
</evidence>
<feature type="transmembrane region" description="Helical" evidence="2">
    <location>
        <begin position="47"/>
        <end position="69"/>
    </location>
</feature>
<keyword evidence="4" id="KW-1185">Reference proteome</keyword>
<dbReference type="EMBL" id="AGWY01000015">
    <property type="protein sequence ID" value="EKS32752.1"/>
    <property type="molecule type" value="Genomic_DNA"/>
</dbReference>
<protein>
    <submittedName>
        <fullName evidence="3">Uncharacterized protein</fullName>
    </submittedName>
</protein>
<gene>
    <name evidence="3" type="ORF">HMPREF9696_03729</name>
</gene>
<dbReference type="RefSeq" id="WP_002714599.1">
    <property type="nucleotide sequence ID" value="NZ_KB375281.1"/>
</dbReference>
<evidence type="ECO:0000313" key="4">
    <source>
        <dbReference type="Proteomes" id="UP000001095"/>
    </source>
</evidence>
<feature type="region of interest" description="Disordered" evidence="1">
    <location>
        <begin position="1"/>
        <end position="35"/>
    </location>
</feature>
<feature type="compositionally biased region" description="Basic residues" evidence="1">
    <location>
        <begin position="16"/>
        <end position="25"/>
    </location>
</feature>